<dbReference type="CDD" id="cd07762">
    <property type="entry name" value="CYTH-like_Pase_1"/>
    <property type="match status" value="1"/>
</dbReference>
<evidence type="ECO:0000313" key="3">
    <source>
        <dbReference type="Proteomes" id="UP001234495"/>
    </source>
</evidence>
<dbReference type="Gene3D" id="2.40.320.10">
    <property type="entry name" value="Hypothetical Protein Pfu-838710-001"/>
    <property type="match status" value="1"/>
</dbReference>
<sequence length="194" mass="23022">MSQEIEIEFKNMLTKDEFSKLKAAFDIDDSDFILQENHYFDTPQFHLKEVGAALRIRQKQDTLYLTLKEPAQIGLLETHQQIDEKTAQIIIETGQLPEGKIIKQIENLGVNHHDIVYFGSLTTIRAEKIYREGLIVLDYSRYLNIEDYELEFEVKDEQIGKEHFTDLLKTYAIPVRTTKNKIRRFYEQKYKEMR</sequence>
<dbReference type="EMBL" id="JAUSUD010000007">
    <property type="protein sequence ID" value="MDQ0230621.1"/>
    <property type="molecule type" value="Genomic_DNA"/>
</dbReference>
<dbReference type="PROSITE" id="PS51707">
    <property type="entry name" value="CYTH"/>
    <property type="match status" value="1"/>
</dbReference>
<evidence type="ECO:0000313" key="2">
    <source>
        <dbReference type="EMBL" id="MDQ0230621.1"/>
    </source>
</evidence>
<evidence type="ECO:0000259" key="1">
    <source>
        <dbReference type="PROSITE" id="PS51707"/>
    </source>
</evidence>
<accession>A0ABT9ZED0</accession>
<proteinExistence type="predicted"/>
<protein>
    <submittedName>
        <fullName evidence="2">Uncharacterized protein YjbK</fullName>
    </submittedName>
</protein>
<keyword evidence="3" id="KW-1185">Reference proteome</keyword>
<dbReference type="SUPFAM" id="SSF55154">
    <property type="entry name" value="CYTH-like phosphatases"/>
    <property type="match status" value="1"/>
</dbReference>
<dbReference type="SMART" id="SM01118">
    <property type="entry name" value="CYTH"/>
    <property type="match status" value="1"/>
</dbReference>
<name>A0ABT9ZED0_9BACI</name>
<reference evidence="2 3" key="1">
    <citation type="submission" date="2023-07" db="EMBL/GenBank/DDBJ databases">
        <title>Genomic Encyclopedia of Type Strains, Phase IV (KMG-IV): sequencing the most valuable type-strain genomes for metagenomic binning, comparative biology and taxonomic classification.</title>
        <authorList>
            <person name="Goeker M."/>
        </authorList>
    </citation>
    <scope>NUCLEOTIDE SEQUENCE [LARGE SCALE GENOMIC DNA]</scope>
    <source>
        <strain evidence="2 3">DSM 29005</strain>
    </source>
</reference>
<dbReference type="Proteomes" id="UP001234495">
    <property type="component" value="Unassembled WGS sequence"/>
</dbReference>
<dbReference type="PIRSF" id="PIRSF012526">
    <property type="entry name" value="CYTH_UCP012526"/>
    <property type="match status" value="1"/>
</dbReference>
<feature type="domain" description="CYTH" evidence="1">
    <location>
        <begin position="4"/>
        <end position="192"/>
    </location>
</feature>
<dbReference type="InterPro" id="IPR023577">
    <property type="entry name" value="CYTH_domain"/>
</dbReference>
<comment type="caution">
    <text evidence="2">The sequence shown here is derived from an EMBL/GenBank/DDBJ whole genome shotgun (WGS) entry which is preliminary data.</text>
</comment>
<dbReference type="InterPro" id="IPR009195">
    <property type="entry name" value="Uncharacterised_YjbK"/>
</dbReference>
<dbReference type="RefSeq" id="WP_307340229.1">
    <property type="nucleotide sequence ID" value="NZ_JAUSUD010000007.1"/>
</dbReference>
<dbReference type="Pfam" id="PF01928">
    <property type="entry name" value="CYTH"/>
    <property type="match status" value="1"/>
</dbReference>
<organism evidence="2 3">
    <name type="scientific">Metabacillus malikii</name>
    <dbReference type="NCBI Taxonomy" id="1504265"/>
    <lineage>
        <taxon>Bacteria</taxon>
        <taxon>Bacillati</taxon>
        <taxon>Bacillota</taxon>
        <taxon>Bacilli</taxon>
        <taxon>Bacillales</taxon>
        <taxon>Bacillaceae</taxon>
        <taxon>Metabacillus</taxon>
    </lineage>
</organism>
<gene>
    <name evidence="2" type="ORF">J2S19_001877</name>
</gene>
<dbReference type="InterPro" id="IPR033469">
    <property type="entry name" value="CYTH-like_dom_sf"/>
</dbReference>